<proteinExistence type="predicted"/>
<accession>A0A941BM87</accession>
<evidence type="ECO:0000256" key="1">
    <source>
        <dbReference type="SAM" id="Phobius"/>
    </source>
</evidence>
<evidence type="ECO:0000313" key="2">
    <source>
        <dbReference type="EMBL" id="MBQ0931999.1"/>
    </source>
</evidence>
<dbReference type="RefSeq" id="WP_210855195.1">
    <property type="nucleotide sequence ID" value="NZ_JAGQDD010000013.1"/>
</dbReference>
<dbReference type="Proteomes" id="UP000676246">
    <property type="component" value="Unassembled WGS sequence"/>
</dbReference>
<name>A0A941BM87_9BURK</name>
<keyword evidence="1" id="KW-0472">Membrane</keyword>
<feature type="transmembrane region" description="Helical" evidence="1">
    <location>
        <begin position="56"/>
        <end position="74"/>
    </location>
</feature>
<gene>
    <name evidence="2" type="ORF">KAK03_16085</name>
</gene>
<evidence type="ECO:0000313" key="3">
    <source>
        <dbReference type="Proteomes" id="UP000676246"/>
    </source>
</evidence>
<comment type="caution">
    <text evidence="2">The sequence shown here is derived from an EMBL/GenBank/DDBJ whole genome shotgun (WGS) entry which is preliminary data.</text>
</comment>
<feature type="transmembrane region" description="Helical" evidence="1">
    <location>
        <begin position="81"/>
        <end position="99"/>
    </location>
</feature>
<organism evidence="2 3">
    <name type="scientific">Ideonella alba</name>
    <dbReference type="NCBI Taxonomy" id="2824118"/>
    <lineage>
        <taxon>Bacteria</taxon>
        <taxon>Pseudomonadati</taxon>
        <taxon>Pseudomonadota</taxon>
        <taxon>Betaproteobacteria</taxon>
        <taxon>Burkholderiales</taxon>
        <taxon>Sphaerotilaceae</taxon>
        <taxon>Ideonella</taxon>
    </lineage>
</organism>
<keyword evidence="1" id="KW-1133">Transmembrane helix</keyword>
<protein>
    <submittedName>
        <fullName evidence="2">Uncharacterized protein</fullName>
    </submittedName>
</protein>
<feature type="transmembrane region" description="Helical" evidence="1">
    <location>
        <begin position="105"/>
        <end position="123"/>
    </location>
</feature>
<sequence length="126" mass="13044">MNHWLASACAALIGIGLTHSVMGERRIFLPWLASPPRDLPRAHRVILRASWHLPTLLGWGLAAVLALLAVGGAADARSTMLAAMALAVGACGLLVALATRGRHQGGTAMLATAVLIAVGRWQVGVA</sequence>
<reference evidence="2 3" key="1">
    <citation type="submission" date="2021-04" db="EMBL/GenBank/DDBJ databases">
        <title>The genome sequence of Ideonella sp. 3Y2.</title>
        <authorList>
            <person name="Liu Y."/>
        </authorList>
    </citation>
    <scope>NUCLEOTIDE SEQUENCE [LARGE SCALE GENOMIC DNA]</scope>
    <source>
        <strain evidence="2 3">3Y2</strain>
    </source>
</reference>
<keyword evidence="3" id="KW-1185">Reference proteome</keyword>
<keyword evidence="1" id="KW-0812">Transmembrane</keyword>
<dbReference type="EMBL" id="JAGQDD010000013">
    <property type="protein sequence ID" value="MBQ0931999.1"/>
    <property type="molecule type" value="Genomic_DNA"/>
</dbReference>
<dbReference type="AlphaFoldDB" id="A0A941BM87"/>